<dbReference type="GO" id="GO:0016651">
    <property type="term" value="F:oxidoreductase activity, acting on NAD(P)H"/>
    <property type="evidence" value="ECO:0007669"/>
    <property type="project" value="InterPro"/>
</dbReference>
<reference evidence="2" key="1">
    <citation type="submission" date="2019-06" db="EMBL/GenBank/DDBJ databases">
        <title>Genomics analysis of Aphanomyces spp. identifies a new class of oomycete effector associated with host adaptation.</title>
        <authorList>
            <person name="Gaulin E."/>
        </authorList>
    </citation>
    <scope>NUCLEOTIDE SEQUENCE</scope>
    <source>
        <strain evidence="2">CBS 578.67</strain>
    </source>
</reference>
<dbReference type="InterPro" id="IPR047122">
    <property type="entry name" value="Trans-enoyl_RdTase-like"/>
</dbReference>
<dbReference type="InterPro" id="IPR013154">
    <property type="entry name" value="ADH-like_N"/>
</dbReference>
<feature type="domain" description="Alcohol dehydrogenase-like N-terminal" evidence="1">
    <location>
        <begin position="28"/>
        <end position="82"/>
    </location>
</feature>
<name>A0A6A4Z2A6_9STRA</name>
<dbReference type="Gene3D" id="3.90.180.10">
    <property type="entry name" value="Medium-chain alcohol dehydrogenases, catalytic domain"/>
    <property type="match status" value="1"/>
</dbReference>
<protein>
    <recommendedName>
        <fullName evidence="1">Alcohol dehydrogenase-like N-terminal domain-containing protein</fullName>
    </recommendedName>
</protein>
<dbReference type="InterPro" id="IPR011032">
    <property type="entry name" value="GroES-like_sf"/>
</dbReference>
<comment type="caution">
    <text evidence="2">The sequence shown here is derived from an EMBL/GenBank/DDBJ whole genome shotgun (WGS) entry which is preliminary data.</text>
</comment>
<evidence type="ECO:0000259" key="1">
    <source>
        <dbReference type="Pfam" id="PF08240"/>
    </source>
</evidence>
<dbReference type="PANTHER" id="PTHR45348">
    <property type="entry name" value="HYPOTHETICAL OXIDOREDUCTASE (EUROFUNG)"/>
    <property type="match status" value="1"/>
</dbReference>
<dbReference type="EMBL" id="VJMH01003378">
    <property type="protein sequence ID" value="KAF0706120.1"/>
    <property type="molecule type" value="Genomic_DNA"/>
</dbReference>
<sequence>MPSVHYNFLSSTGRRFNPAPATPKLKSKDSVIVDVKAAAINPIDYKLPSLFLHGRGVGIDVAGVVTQVSPDVTTFAVGDRVFGAAK</sequence>
<gene>
    <name evidence="2" type="ORF">As57867_006790</name>
</gene>
<dbReference type="AlphaFoldDB" id="A0A6A4Z2A6"/>
<accession>A0A6A4Z2A6</accession>
<proteinExistence type="predicted"/>
<feature type="non-terminal residue" evidence="2">
    <location>
        <position position="86"/>
    </location>
</feature>
<evidence type="ECO:0000313" key="2">
    <source>
        <dbReference type="EMBL" id="KAF0706120.1"/>
    </source>
</evidence>
<organism evidence="2">
    <name type="scientific">Aphanomyces stellatus</name>
    <dbReference type="NCBI Taxonomy" id="120398"/>
    <lineage>
        <taxon>Eukaryota</taxon>
        <taxon>Sar</taxon>
        <taxon>Stramenopiles</taxon>
        <taxon>Oomycota</taxon>
        <taxon>Saprolegniomycetes</taxon>
        <taxon>Saprolegniales</taxon>
        <taxon>Verrucalvaceae</taxon>
        <taxon>Aphanomyces</taxon>
    </lineage>
</organism>
<dbReference type="OrthoDB" id="201656at2759"/>
<dbReference type="SUPFAM" id="SSF50129">
    <property type="entry name" value="GroES-like"/>
    <property type="match status" value="1"/>
</dbReference>
<dbReference type="PANTHER" id="PTHR45348:SF2">
    <property type="entry name" value="ZINC-TYPE ALCOHOL DEHYDROGENASE-LIKE PROTEIN C2E1P3.01"/>
    <property type="match status" value="1"/>
</dbReference>
<dbReference type="Pfam" id="PF08240">
    <property type="entry name" value="ADH_N"/>
    <property type="match status" value="1"/>
</dbReference>